<feature type="domain" description="CTCK" evidence="8">
    <location>
        <begin position="156"/>
        <end position="243"/>
    </location>
</feature>
<dbReference type="GO" id="GO:0038098">
    <property type="term" value="P:sequestering of BMP from receptor via BMP binding"/>
    <property type="evidence" value="ECO:0000318"/>
    <property type="project" value="GO_Central"/>
</dbReference>
<evidence type="ECO:0000259" key="8">
    <source>
        <dbReference type="SMART" id="SM00041"/>
    </source>
</evidence>
<evidence type="ECO:0000313" key="9">
    <source>
        <dbReference type="Ensembl" id="ENSACAP00000024354.1"/>
    </source>
</evidence>
<dbReference type="PANTHER" id="PTHR15283:SF3">
    <property type="entry name" value="GREMLIN-1"/>
    <property type="match status" value="1"/>
</dbReference>
<feature type="region of interest" description="Disordered" evidence="7">
    <location>
        <begin position="112"/>
        <end position="132"/>
    </location>
</feature>
<dbReference type="GO" id="GO:0005615">
    <property type="term" value="C:extracellular space"/>
    <property type="evidence" value="ECO:0000318"/>
    <property type="project" value="GO_Central"/>
</dbReference>
<evidence type="ECO:0000256" key="4">
    <source>
        <dbReference type="ARBA" id="ARBA00022729"/>
    </source>
</evidence>
<dbReference type="Ensembl" id="ENSACAT00000046640.1">
    <property type="protein sequence ID" value="ENSACAP00000024354.1"/>
    <property type="gene ID" value="ENSACAG00000044644.1"/>
</dbReference>
<proteinExistence type="inferred from homology"/>
<name>A0A803SN14_ANOCA</name>
<dbReference type="InParanoid" id="A0A803SN14"/>
<dbReference type="SMART" id="SM00041">
    <property type="entry name" value="CT"/>
    <property type="match status" value="1"/>
</dbReference>
<evidence type="ECO:0000256" key="7">
    <source>
        <dbReference type="SAM" id="MobiDB-lite"/>
    </source>
</evidence>
<reference evidence="9 10" key="1">
    <citation type="submission" date="2009-12" db="EMBL/GenBank/DDBJ databases">
        <title>The Genome Sequence of Anolis carolinensis (Green Anole Lizard).</title>
        <authorList>
            <consortium name="The Genome Sequencing Platform"/>
            <person name="Di Palma F."/>
            <person name="Alfoldi J."/>
            <person name="Heiman D."/>
            <person name="Young S."/>
            <person name="Grabherr M."/>
            <person name="Johnson J."/>
            <person name="Lander E.S."/>
            <person name="Lindblad-Toh K."/>
        </authorList>
    </citation>
    <scope>NUCLEOTIDE SEQUENCE [LARGE SCALE GENOMIC DNA]</scope>
    <source>
        <strain evidence="9 10">JBL SC #1</strain>
    </source>
</reference>
<dbReference type="GO" id="GO:0048018">
    <property type="term" value="F:receptor ligand activity"/>
    <property type="evidence" value="ECO:0000318"/>
    <property type="project" value="GO_Central"/>
</dbReference>
<keyword evidence="10" id="KW-1185">Reference proteome</keyword>
<evidence type="ECO:0000256" key="6">
    <source>
        <dbReference type="ARBA" id="ARBA00040888"/>
    </source>
</evidence>
<comment type="subcellular location">
    <subcellularLocation>
        <location evidence="1">Secreted</location>
    </subcellularLocation>
</comment>
<protein>
    <recommendedName>
        <fullName evidence="6">Gremlin-1</fullName>
    </recommendedName>
</protein>
<dbReference type="AlphaFoldDB" id="A0A803SN14"/>
<evidence type="ECO:0000256" key="3">
    <source>
        <dbReference type="ARBA" id="ARBA00022525"/>
    </source>
</evidence>
<keyword evidence="5" id="KW-1015">Disulfide bond</keyword>
<keyword evidence="4" id="KW-0732">Signal</keyword>
<dbReference type="Pfam" id="PF03045">
    <property type="entry name" value="DAN"/>
    <property type="match status" value="1"/>
</dbReference>
<dbReference type="InterPro" id="IPR004133">
    <property type="entry name" value="DAN_dom"/>
</dbReference>
<dbReference type="PANTHER" id="PTHR15283">
    <property type="entry name" value="GREMLIN 1"/>
    <property type="match status" value="1"/>
</dbReference>
<dbReference type="GO" id="GO:0036122">
    <property type="term" value="F:BMP binding"/>
    <property type="evidence" value="ECO:0000318"/>
    <property type="project" value="GO_Central"/>
</dbReference>
<dbReference type="GeneTree" id="ENSGT00940000154209"/>
<comment type="similarity">
    <text evidence="2">Belongs to the DAN family.</text>
</comment>
<accession>A0A803SN14</accession>
<sequence length="244" mass="27933">MDERCSPASYGGLCCLYVLYSTGRIWLKLVSPRGRPLESLSLKRKISFTIARMDCRVPIVQILILLGFLLLTVKGETIQATEGVILDEELGKMLANDRELAQEWLVLMNSSGTDEEKVKTPPLQKAPESNSDTVKSDLGTFYITKRDYVNQGWCKTQTLKQTIHEEGCNSYSFINRFCYGQCNSFYIPWHINDERGVFQSCSFCKPKKFITTSVTLHCPDRLPPRMRKKIRQVVECQCMTIHLD</sequence>
<dbReference type="Gene3D" id="2.10.90.10">
    <property type="entry name" value="Cystine-knot cytokines"/>
    <property type="match status" value="1"/>
</dbReference>
<dbReference type="Proteomes" id="UP000001646">
    <property type="component" value="Chromosome 4"/>
</dbReference>
<evidence type="ECO:0000313" key="10">
    <source>
        <dbReference type="Proteomes" id="UP000001646"/>
    </source>
</evidence>
<reference evidence="9" key="2">
    <citation type="submission" date="2025-08" db="UniProtKB">
        <authorList>
            <consortium name="Ensembl"/>
        </authorList>
    </citation>
    <scope>IDENTIFICATION</scope>
</reference>
<dbReference type="InterPro" id="IPR006207">
    <property type="entry name" value="Cys_knot_C"/>
</dbReference>
<evidence type="ECO:0000256" key="5">
    <source>
        <dbReference type="ARBA" id="ARBA00023157"/>
    </source>
</evidence>
<reference evidence="9" key="3">
    <citation type="submission" date="2025-09" db="UniProtKB">
        <authorList>
            <consortium name="Ensembl"/>
        </authorList>
    </citation>
    <scope>IDENTIFICATION</scope>
</reference>
<keyword evidence="3" id="KW-0964">Secreted</keyword>
<evidence type="ECO:0000256" key="1">
    <source>
        <dbReference type="ARBA" id="ARBA00004613"/>
    </source>
</evidence>
<evidence type="ECO:0000256" key="2">
    <source>
        <dbReference type="ARBA" id="ARBA00007872"/>
    </source>
</evidence>
<dbReference type="InterPro" id="IPR029034">
    <property type="entry name" value="Cystine-knot_cytokine"/>
</dbReference>
<organism evidence="9 10">
    <name type="scientific">Anolis carolinensis</name>
    <name type="common">Green anole</name>
    <name type="synonym">American chameleon</name>
    <dbReference type="NCBI Taxonomy" id="28377"/>
    <lineage>
        <taxon>Eukaryota</taxon>
        <taxon>Metazoa</taxon>
        <taxon>Chordata</taxon>
        <taxon>Craniata</taxon>
        <taxon>Vertebrata</taxon>
        <taxon>Euteleostomi</taxon>
        <taxon>Lepidosauria</taxon>
        <taxon>Squamata</taxon>
        <taxon>Bifurcata</taxon>
        <taxon>Unidentata</taxon>
        <taxon>Episquamata</taxon>
        <taxon>Toxicofera</taxon>
        <taxon>Iguania</taxon>
        <taxon>Dactyloidae</taxon>
        <taxon>Anolis</taxon>
    </lineage>
</organism>